<name>A0ABV4XXQ1_9CYAN</name>
<dbReference type="InterPro" id="IPR018973">
    <property type="entry name" value="MZB"/>
</dbReference>
<feature type="domain" description="MrfA-like Zn-binding" evidence="1">
    <location>
        <begin position="292"/>
        <end position="366"/>
    </location>
</feature>
<accession>A0ABV4XXQ1</accession>
<dbReference type="Pfam" id="PF09369">
    <property type="entry name" value="MZB"/>
    <property type="match status" value="1"/>
</dbReference>
<reference evidence="2 3" key="1">
    <citation type="submission" date="2024-09" db="EMBL/GenBank/DDBJ databases">
        <title>Floridaenema gen nov. (Aerosakkonemataceae, Aerosakkonematales ord. nov., Cyanobacteria) from benthic tropical and subtropical fresh waters, with the description of four new species.</title>
        <authorList>
            <person name="Moretto J.A."/>
            <person name="Berthold D.E."/>
            <person name="Lefler F.W."/>
            <person name="Huang I.-S."/>
            <person name="Laughinghouse H. IV."/>
        </authorList>
    </citation>
    <scope>NUCLEOTIDE SEQUENCE [LARGE SCALE GENOMIC DNA]</scope>
    <source>
        <strain evidence="2 3">BLCC-F50</strain>
    </source>
</reference>
<dbReference type="RefSeq" id="WP_413265308.1">
    <property type="nucleotide sequence ID" value="NZ_JBHFNR010000164.1"/>
</dbReference>
<comment type="caution">
    <text evidence="2">The sequence shown here is derived from an EMBL/GenBank/DDBJ whole genome shotgun (WGS) entry which is preliminary data.</text>
</comment>
<sequence>MGKHLLAAAVESGIPLHRLGDYFGEKAGAIASALMAQNQLYVSRNRQLWGRGYPHKDINLRGQAAATIKLIDSSTGEEFEETNLDIAYREVFPGAIYSSQSSDGQIVKYKSKELNVEQGRAILIPIEPNSPAFTIAETQQEVKLIEALAEPKTVRLSFPNGELKLTLGWGEIKSLVAGYRLCVKQYELTCTRNGCSYYHQPLSGKFCPGCGTKLKRIELVTVVDEVTFDEPYCSQYKAPMVQVQINPSGTSIMAREVQHLQTKIGRELPEVPAAYAPLWTASPTRIALHSIGHQIIFAVPLVILSSSLDLNYLVTESTETVGYFYDAVADGNGCSEAVFHQLEKFAQSAASLARNCNCEAGCPKCLYLHSCPQDNESLNKQIGLKLLEAMF</sequence>
<keyword evidence="3" id="KW-1185">Reference proteome</keyword>
<evidence type="ECO:0000313" key="3">
    <source>
        <dbReference type="Proteomes" id="UP001576784"/>
    </source>
</evidence>
<gene>
    <name evidence="2" type="ORF">ACE1CI_22410</name>
</gene>
<evidence type="ECO:0000259" key="1">
    <source>
        <dbReference type="Pfam" id="PF09369"/>
    </source>
</evidence>
<proteinExistence type="predicted"/>
<organism evidence="2 3">
    <name type="scientific">Floridaenema flaviceps BLCC-F50</name>
    <dbReference type="NCBI Taxonomy" id="3153642"/>
    <lineage>
        <taxon>Bacteria</taxon>
        <taxon>Bacillati</taxon>
        <taxon>Cyanobacteriota</taxon>
        <taxon>Cyanophyceae</taxon>
        <taxon>Oscillatoriophycideae</taxon>
        <taxon>Aerosakkonematales</taxon>
        <taxon>Aerosakkonemataceae</taxon>
        <taxon>Floridanema</taxon>
        <taxon>Floridanema flaviceps</taxon>
    </lineage>
</organism>
<dbReference type="PANTHER" id="PTHR47957">
    <property type="entry name" value="ATP-DEPENDENT HELICASE HRQ1"/>
    <property type="match status" value="1"/>
</dbReference>
<dbReference type="PANTHER" id="PTHR47957:SF3">
    <property type="entry name" value="ATP-DEPENDENT HELICASE HRQ1"/>
    <property type="match status" value="1"/>
</dbReference>
<dbReference type="EMBL" id="JBHFNR010000164">
    <property type="protein sequence ID" value="MFB2895669.1"/>
    <property type="molecule type" value="Genomic_DNA"/>
</dbReference>
<protein>
    <submittedName>
        <fullName evidence="2">Zn-binding domain-containing protein</fullName>
    </submittedName>
</protein>
<dbReference type="Proteomes" id="UP001576784">
    <property type="component" value="Unassembled WGS sequence"/>
</dbReference>
<evidence type="ECO:0000313" key="2">
    <source>
        <dbReference type="EMBL" id="MFB2895669.1"/>
    </source>
</evidence>